<accession>A0A7J7LLC2</accession>
<organism evidence="2 3">
    <name type="scientific">Kingdonia uniflora</name>
    <dbReference type="NCBI Taxonomy" id="39325"/>
    <lineage>
        <taxon>Eukaryota</taxon>
        <taxon>Viridiplantae</taxon>
        <taxon>Streptophyta</taxon>
        <taxon>Embryophyta</taxon>
        <taxon>Tracheophyta</taxon>
        <taxon>Spermatophyta</taxon>
        <taxon>Magnoliopsida</taxon>
        <taxon>Ranunculales</taxon>
        <taxon>Circaeasteraceae</taxon>
        <taxon>Kingdonia</taxon>
    </lineage>
</organism>
<feature type="transmembrane region" description="Helical" evidence="1">
    <location>
        <begin position="59"/>
        <end position="78"/>
    </location>
</feature>
<reference evidence="2 3" key="1">
    <citation type="journal article" date="2020" name="IScience">
        <title>Genome Sequencing of the Endangered Kingdonia uniflora (Circaeasteraceae, Ranunculales) Reveals Potential Mechanisms of Evolutionary Specialization.</title>
        <authorList>
            <person name="Sun Y."/>
            <person name="Deng T."/>
            <person name="Zhang A."/>
            <person name="Moore M.J."/>
            <person name="Landis J.B."/>
            <person name="Lin N."/>
            <person name="Zhang H."/>
            <person name="Zhang X."/>
            <person name="Huang J."/>
            <person name="Zhang X."/>
            <person name="Sun H."/>
            <person name="Wang H."/>
        </authorList>
    </citation>
    <scope>NUCLEOTIDE SEQUENCE [LARGE SCALE GENOMIC DNA]</scope>
    <source>
        <strain evidence="2">TB1705</strain>
        <tissue evidence="2">Leaf</tissue>
    </source>
</reference>
<comment type="caution">
    <text evidence="2">The sequence shown here is derived from an EMBL/GenBank/DDBJ whole genome shotgun (WGS) entry which is preliminary data.</text>
</comment>
<dbReference type="AlphaFoldDB" id="A0A7J7LLC2"/>
<keyword evidence="1" id="KW-1133">Transmembrane helix</keyword>
<feature type="transmembrane region" description="Helical" evidence="1">
    <location>
        <begin position="90"/>
        <end position="108"/>
    </location>
</feature>
<gene>
    <name evidence="2" type="ORF">GIB67_039111</name>
</gene>
<keyword evidence="1" id="KW-0472">Membrane</keyword>
<sequence length="109" mass="11985">MIGGVVVVTVYIVDKNLGVGGQQCNYWESSKTQQRRRHHTPDSSEVVRAFDRGILQLRLVPFGGLWVLCPSGLVALGLFTSSEACTPRGLLPLGACGLWPFYLFRGLYS</sequence>
<keyword evidence="3" id="KW-1185">Reference proteome</keyword>
<evidence type="ECO:0000256" key="1">
    <source>
        <dbReference type="SAM" id="Phobius"/>
    </source>
</evidence>
<evidence type="ECO:0000313" key="2">
    <source>
        <dbReference type="EMBL" id="KAF6143328.1"/>
    </source>
</evidence>
<name>A0A7J7LLC2_9MAGN</name>
<dbReference type="Proteomes" id="UP000541444">
    <property type="component" value="Unassembled WGS sequence"/>
</dbReference>
<dbReference type="EMBL" id="JACGCM010002208">
    <property type="protein sequence ID" value="KAF6143328.1"/>
    <property type="molecule type" value="Genomic_DNA"/>
</dbReference>
<keyword evidence="1" id="KW-0812">Transmembrane</keyword>
<protein>
    <submittedName>
        <fullName evidence="2">Uncharacterized protein</fullName>
    </submittedName>
</protein>
<evidence type="ECO:0000313" key="3">
    <source>
        <dbReference type="Proteomes" id="UP000541444"/>
    </source>
</evidence>
<proteinExistence type="predicted"/>